<reference evidence="13" key="3">
    <citation type="submission" date="2025-09" db="UniProtKB">
        <authorList>
            <consortium name="Ensembl"/>
        </authorList>
    </citation>
    <scope>IDENTIFICATION</scope>
</reference>
<keyword evidence="14" id="KW-1185">Reference proteome</keyword>
<feature type="transmembrane region" description="Helical" evidence="12">
    <location>
        <begin position="86"/>
        <end position="107"/>
    </location>
</feature>
<evidence type="ECO:0000256" key="4">
    <source>
        <dbReference type="ARBA" id="ARBA00022989"/>
    </source>
</evidence>
<keyword evidence="5 10" id="KW-0297">G-protein coupled receptor</keyword>
<dbReference type="PROSITE" id="PS50262">
    <property type="entry name" value="G_PROTEIN_RECEP_F1_2"/>
    <property type="match status" value="1"/>
</dbReference>
<dbReference type="AlphaFoldDB" id="A0A8V5G858"/>
<evidence type="ECO:0000256" key="8">
    <source>
        <dbReference type="ARBA" id="ARBA00023224"/>
    </source>
</evidence>
<dbReference type="PANTHER" id="PTHR11334">
    <property type="entry name" value="MAS-RELATED G-PROTEIN COUPLED RECEPTOR"/>
    <property type="match status" value="1"/>
</dbReference>
<dbReference type="InterPro" id="IPR026234">
    <property type="entry name" value="MRGPCRFAMILY"/>
</dbReference>
<reference evidence="13" key="2">
    <citation type="submission" date="2025-08" db="UniProtKB">
        <authorList>
            <consortium name="Ensembl"/>
        </authorList>
    </citation>
    <scope>IDENTIFICATION</scope>
</reference>
<feature type="transmembrane region" description="Helical" evidence="12">
    <location>
        <begin position="198"/>
        <end position="222"/>
    </location>
</feature>
<dbReference type="GO" id="GO:0004930">
    <property type="term" value="F:G protein-coupled receptor activity"/>
    <property type="evidence" value="ECO:0007669"/>
    <property type="project" value="UniProtKB-KW"/>
</dbReference>
<keyword evidence="2" id="KW-1003">Cell membrane</keyword>
<dbReference type="InterPro" id="IPR017452">
    <property type="entry name" value="GPCR_Rhodpsn_7TM"/>
</dbReference>
<dbReference type="Pfam" id="PF00001">
    <property type="entry name" value="7tm_1"/>
    <property type="match status" value="1"/>
</dbReference>
<dbReference type="Ensembl" id="ENSMUNT00000026941.1">
    <property type="protein sequence ID" value="ENSMUNP00000027947.1"/>
    <property type="gene ID" value="ENSMUNG00000020735.1"/>
</dbReference>
<evidence type="ECO:0000256" key="3">
    <source>
        <dbReference type="ARBA" id="ARBA00022692"/>
    </source>
</evidence>
<organism evidence="13 14">
    <name type="scientific">Melopsittacus undulatus</name>
    <name type="common">Budgerigar</name>
    <name type="synonym">Psittacus undulatus</name>
    <dbReference type="NCBI Taxonomy" id="13146"/>
    <lineage>
        <taxon>Eukaryota</taxon>
        <taxon>Metazoa</taxon>
        <taxon>Chordata</taxon>
        <taxon>Craniata</taxon>
        <taxon>Vertebrata</taxon>
        <taxon>Euteleostomi</taxon>
        <taxon>Archelosauria</taxon>
        <taxon>Archosauria</taxon>
        <taxon>Dinosauria</taxon>
        <taxon>Saurischia</taxon>
        <taxon>Theropoda</taxon>
        <taxon>Coelurosauria</taxon>
        <taxon>Aves</taxon>
        <taxon>Neognathae</taxon>
        <taxon>Neoaves</taxon>
        <taxon>Telluraves</taxon>
        <taxon>Australaves</taxon>
        <taxon>Psittaciformes</taxon>
        <taxon>Psittaculidae</taxon>
        <taxon>Melopsittacus</taxon>
    </lineage>
</organism>
<feature type="transmembrane region" description="Helical" evidence="12">
    <location>
        <begin position="6"/>
        <end position="29"/>
    </location>
</feature>
<feature type="transmembrane region" description="Helical" evidence="12">
    <location>
        <begin position="127"/>
        <end position="153"/>
    </location>
</feature>
<dbReference type="PRINTS" id="PR02108">
    <property type="entry name" value="MRGPCRFAMILY"/>
</dbReference>
<dbReference type="PRINTS" id="PR00237">
    <property type="entry name" value="GPCRRHODOPSN"/>
</dbReference>
<dbReference type="PROSITE" id="PS00237">
    <property type="entry name" value="G_PROTEIN_RECEP_F1_1"/>
    <property type="match status" value="1"/>
</dbReference>
<accession>A0A8V5G858</accession>
<feature type="transmembrane region" description="Helical" evidence="12">
    <location>
        <begin position="234"/>
        <end position="254"/>
    </location>
</feature>
<keyword evidence="7 10" id="KW-0675">Receptor</keyword>
<comment type="subcellular location">
    <subcellularLocation>
        <location evidence="1">Cell membrane</location>
        <topology evidence="1">Multi-pass membrane protein</topology>
    </subcellularLocation>
</comment>
<comment type="similarity">
    <text evidence="9">Belongs to the G-protein coupled receptor 1 family. Mas subfamily.</text>
</comment>
<evidence type="ECO:0000256" key="1">
    <source>
        <dbReference type="ARBA" id="ARBA00004651"/>
    </source>
</evidence>
<name>A0A8V5G858_MELUD</name>
<evidence type="ECO:0000256" key="7">
    <source>
        <dbReference type="ARBA" id="ARBA00023170"/>
    </source>
</evidence>
<dbReference type="SUPFAM" id="SSF81321">
    <property type="entry name" value="Family A G protein-coupled receptor-like"/>
    <property type="match status" value="1"/>
</dbReference>
<sequence length="297" mass="33302">WINLLVLLAFLLVICVIGMVGNGIVLWFLGFQMKRNPFTIYILNLAIADCCLLLLFVLFTLAHFYLTIICYGLKSFYPFFNKFVEAAPFLSNIFVLSSLGLLTAISAERSVSVIFPIWYRCHRPKHLSGIVSGVLWASIGSFMLSIYLCYLFRQRYGTLFSSVITVYSVILSVLMLISNVSMVIRLRCGSQRRSLGKLYVAVVLNVIFFFAFGMPFTLNAVLPLLHNGISVNQGVVLLLALLNSSINPVIYFLVGSWRQRRFQGSIKVALSLRGEGGRERPWGSCGRVSGPRQAGLW</sequence>
<evidence type="ECO:0000256" key="9">
    <source>
        <dbReference type="ARBA" id="ARBA00061394"/>
    </source>
</evidence>
<keyword evidence="4 12" id="KW-1133">Transmembrane helix</keyword>
<dbReference type="PANTHER" id="PTHR11334:SF69">
    <property type="entry name" value="G-PROTEIN COUPLED RECEPTORS FAMILY 1 PROFILE DOMAIN-CONTAINING PROTEIN"/>
    <property type="match status" value="1"/>
</dbReference>
<feature type="transmembrane region" description="Helical" evidence="12">
    <location>
        <begin position="41"/>
        <end position="66"/>
    </location>
</feature>
<feature type="region of interest" description="Disordered" evidence="11">
    <location>
        <begin position="275"/>
        <end position="297"/>
    </location>
</feature>
<evidence type="ECO:0000256" key="5">
    <source>
        <dbReference type="ARBA" id="ARBA00023040"/>
    </source>
</evidence>
<feature type="transmembrane region" description="Helical" evidence="12">
    <location>
        <begin position="159"/>
        <end position="177"/>
    </location>
</feature>
<dbReference type="InterPro" id="IPR000276">
    <property type="entry name" value="GPCR_Rhodpsn"/>
</dbReference>
<dbReference type="GO" id="GO:0005886">
    <property type="term" value="C:plasma membrane"/>
    <property type="evidence" value="ECO:0007669"/>
    <property type="project" value="UniProtKB-SubCell"/>
</dbReference>
<evidence type="ECO:0000256" key="6">
    <source>
        <dbReference type="ARBA" id="ARBA00023136"/>
    </source>
</evidence>
<reference evidence="13" key="1">
    <citation type="submission" date="2020-03" db="EMBL/GenBank/DDBJ databases">
        <title>Melopsittacus undulatus (budgerigar) genome, bMelUnd1, maternal haplotype with Z.</title>
        <authorList>
            <person name="Gedman G."/>
            <person name="Mountcastle J."/>
            <person name="Haase B."/>
            <person name="Formenti G."/>
            <person name="Wright T."/>
            <person name="Apodaca J."/>
            <person name="Pelan S."/>
            <person name="Chow W."/>
            <person name="Rhie A."/>
            <person name="Howe K."/>
            <person name="Fedrigo O."/>
            <person name="Jarvis E.D."/>
        </authorList>
    </citation>
    <scope>NUCLEOTIDE SEQUENCE [LARGE SCALE GENOMIC DNA]</scope>
</reference>
<keyword evidence="3 10" id="KW-0812">Transmembrane</keyword>
<evidence type="ECO:0000313" key="13">
    <source>
        <dbReference type="Ensembl" id="ENSMUNP00000027947.1"/>
    </source>
</evidence>
<keyword evidence="6 12" id="KW-0472">Membrane</keyword>
<proteinExistence type="inferred from homology"/>
<evidence type="ECO:0000256" key="2">
    <source>
        <dbReference type="ARBA" id="ARBA00022475"/>
    </source>
</evidence>
<dbReference type="Proteomes" id="UP000694405">
    <property type="component" value="Chromosome 4"/>
</dbReference>
<evidence type="ECO:0000256" key="11">
    <source>
        <dbReference type="SAM" id="MobiDB-lite"/>
    </source>
</evidence>
<evidence type="ECO:0000256" key="10">
    <source>
        <dbReference type="RuleBase" id="RU000688"/>
    </source>
</evidence>
<dbReference type="FunFam" id="1.20.1070.10:FF:000193">
    <property type="entry name" value="Mas-related G-protein coupled receptor member E"/>
    <property type="match status" value="1"/>
</dbReference>
<keyword evidence="8 10" id="KW-0807">Transducer</keyword>
<protein>
    <submittedName>
        <fullName evidence="13">Uncharacterized protein</fullName>
    </submittedName>
</protein>
<evidence type="ECO:0000256" key="12">
    <source>
        <dbReference type="SAM" id="Phobius"/>
    </source>
</evidence>
<evidence type="ECO:0000313" key="14">
    <source>
        <dbReference type="Proteomes" id="UP000694405"/>
    </source>
</evidence>
<dbReference type="Gene3D" id="1.20.1070.10">
    <property type="entry name" value="Rhodopsin 7-helix transmembrane proteins"/>
    <property type="match status" value="1"/>
</dbReference>